<dbReference type="Proteomes" id="UP001054837">
    <property type="component" value="Unassembled WGS sequence"/>
</dbReference>
<comment type="caution">
    <text evidence="2">The sequence shown here is derived from an EMBL/GenBank/DDBJ whole genome shotgun (WGS) entry which is preliminary data.</text>
</comment>
<evidence type="ECO:0000313" key="3">
    <source>
        <dbReference type="Proteomes" id="UP001054837"/>
    </source>
</evidence>
<reference evidence="2 3" key="1">
    <citation type="submission" date="2021-06" db="EMBL/GenBank/DDBJ databases">
        <title>Caerostris darwini draft genome.</title>
        <authorList>
            <person name="Kono N."/>
            <person name="Arakawa K."/>
        </authorList>
    </citation>
    <scope>NUCLEOTIDE SEQUENCE [LARGE SCALE GENOMIC DNA]</scope>
</reference>
<proteinExistence type="predicted"/>
<dbReference type="AlphaFoldDB" id="A0AAV4W1T2"/>
<dbReference type="EMBL" id="BPLQ01013869">
    <property type="protein sequence ID" value="GIY75420.1"/>
    <property type="molecule type" value="Genomic_DNA"/>
</dbReference>
<feature type="transmembrane region" description="Helical" evidence="1">
    <location>
        <begin position="52"/>
        <end position="75"/>
    </location>
</feature>
<keyword evidence="3" id="KW-1185">Reference proteome</keyword>
<keyword evidence="1" id="KW-1133">Transmembrane helix</keyword>
<evidence type="ECO:0000313" key="2">
    <source>
        <dbReference type="EMBL" id="GIY75420.1"/>
    </source>
</evidence>
<gene>
    <name evidence="2" type="ORF">CDAR_21041</name>
</gene>
<accession>A0AAV4W1T2</accession>
<name>A0AAV4W1T2_9ARAC</name>
<keyword evidence="1" id="KW-0472">Membrane</keyword>
<organism evidence="2 3">
    <name type="scientific">Caerostris darwini</name>
    <dbReference type="NCBI Taxonomy" id="1538125"/>
    <lineage>
        <taxon>Eukaryota</taxon>
        <taxon>Metazoa</taxon>
        <taxon>Ecdysozoa</taxon>
        <taxon>Arthropoda</taxon>
        <taxon>Chelicerata</taxon>
        <taxon>Arachnida</taxon>
        <taxon>Araneae</taxon>
        <taxon>Araneomorphae</taxon>
        <taxon>Entelegynae</taxon>
        <taxon>Araneoidea</taxon>
        <taxon>Araneidae</taxon>
        <taxon>Caerostris</taxon>
    </lineage>
</organism>
<sequence length="91" mass="10080">MASRLALTFAGVDYLGGGGRDSPQRVVGVSAFWFLLPTRRKSHRSALLTTNFLALLTLALAFILEANAWVCFRFISGTKRNVMIVVITYKD</sequence>
<protein>
    <submittedName>
        <fullName evidence="2">Uncharacterized protein</fullName>
    </submittedName>
</protein>
<keyword evidence="1" id="KW-0812">Transmembrane</keyword>
<evidence type="ECO:0000256" key="1">
    <source>
        <dbReference type="SAM" id="Phobius"/>
    </source>
</evidence>